<sequence>MTEEEVRSHLNHWAAEKGSRQRFDDLSLDFGRIRDDLWVITPAKRANIIYVATAEDVRVVHPSQESIVEVLRQLGADASGEYD</sequence>
<organism evidence="1 2">
    <name type="scientific">Kineosporia babensis</name>
    <dbReference type="NCBI Taxonomy" id="499548"/>
    <lineage>
        <taxon>Bacteria</taxon>
        <taxon>Bacillati</taxon>
        <taxon>Actinomycetota</taxon>
        <taxon>Actinomycetes</taxon>
        <taxon>Kineosporiales</taxon>
        <taxon>Kineosporiaceae</taxon>
        <taxon>Kineosporia</taxon>
    </lineage>
</organism>
<evidence type="ECO:0000313" key="2">
    <source>
        <dbReference type="Proteomes" id="UP001138997"/>
    </source>
</evidence>
<proteinExistence type="predicted"/>
<evidence type="ECO:0000313" key="1">
    <source>
        <dbReference type="EMBL" id="MCD5309549.1"/>
    </source>
</evidence>
<keyword evidence="2" id="KW-1185">Reference proteome</keyword>
<protein>
    <submittedName>
        <fullName evidence="1">Uncharacterized protein</fullName>
    </submittedName>
</protein>
<dbReference type="AlphaFoldDB" id="A0A9X1SRF1"/>
<dbReference type="Proteomes" id="UP001138997">
    <property type="component" value="Unassembled WGS sequence"/>
</dbReference>
<name>A0A9X1SRF1_9ACTN</name>
<accession>A0A9X1SRF1</accession>
<dbReference type="EMBL" id="JAJOMB010000001">
    <property type="protein sequence ID" value="MCD5309549.1"/>
    <property type="molecule type" value="Genomic_DNA"/>
</dbReference>
<gene>
    <name evidence="1" type="ORF">LR394_01450</name>
</gene>
<dbReference type="RefSeq" id="WP_231438473.1">
    <property type="nucleotide sequence ID" value="NZ_JAJOMB010000001.1"/>
</dbReference>
<comment type="caution">
    <text evidence="1">The sequence shown here is derived from an EMBL/GenBank/DDBJ whole genome shotgun (WGS) entry which is preliminary data.</text>
</comment>
<reference evidence="1" key="1">
    <citation type="submission" date="2021-11" db="EMBL/GenBank/DDBJ databases">
        <title>Streptomyces corallinus and Kineosporia corallina sp. nov., two new coral-derived marine actinobacteria.</title>
        <authorList>
            <person name="Buangrab K."/>
            <person name="Sutthacheep M."/>
            <person name="Yeemin T."/>
            <person name="Harunari E."/>
            <person name="Igarashi Y."/>
            <person name="Sripreechasak P."/>
            <person name="Kanchanasin P."/>
            <person name="Tanasupawat S."/>
            <person name="Phongsopitanun W."/>
        </authorList>
    </citation>
    <scope>NUCLEOTIDE SEQUENCE</scope>
    <source>
        <strain evidence="1">JCM 31032</strain>
    </source>
</reference>